<evidence type="ECO:0000256" key="2">
    <source>
        <dbReference type="ARBA" id="ARBA00022553"/>
    </source>
</evidence>
<evidence type="ECO:0000256" key="5">
    <source>
        <dbReference type="ARBA" id="ARBA00022741"/>
    </source>
</evidence>
<feature type="transmembrane region" description="Helical" evidence="11">
    <location>
        <begin position="439"/>
        <end position="457"/>
    </location>
</feature>
<keyword evidence="14" id="KW-1185">Reference proteome</keyword>
<evidence type="ECO:0000256" key="8">
    <source>
        <dbReference type="ARBA" id="ARBA00022989"/>
    </source>
</evidence>
<evidence type="ECO:0000256" key="10">
    <source>
        <dbReference type="ARBA" id="ARBA00023136"/>
    </source>
</evidence>
<keyword evidence="5" id="KW-0547">Nucleotide-binding</keyword>
<dbReference type="RefSeq" id="WP_105863824.1">
    <property type="nucleotide sequence ID" value="NZ_PUEJ01000007.1"/>
</dbReference>
<protein>
    <recommendedName>
        <fullName evidence="12">Sensor protein KdpD transmembrane domain-containing protein</fullName>
    </recommendedName>
</protein>
<feature type="transmembrane region" description="Helical" evidence="11">
    <location>
        <begin position="463"/>
        <end position="481"/>
    </location>
</feature>
<keyword evidence="7" id="KW-0067">ATP-binding</keyword>
<accession>A0A2S9Q8Z2</accession>
<dbReference type="OrthoDB" id="9775975at2"/>
<keyword evidence="9" id="KW-0902">Two-component regulatory system</keyword>
<gene>
    <name evidence="13" type="ORF">C5L14_19980</name>
</gene>
<evidence type="ECO:0000259" key="12">
    <source>
        <dbReference type="Pfam" id="PF13493"/>
    </source>
</evidence>
<comment type="subcellular location">
    <subcellularLocation>
        <location evidence="1">Membrane</location>
        <topology evidence="1">Multi-pass membrane protein</topology>
    </subcellularLocation>
</comment>
<dbReference type="GO" id="GO:0000160">
    <property type="term" value="P:phosphorelay signal transduction system"/>
    <property type="evidence" value="ECO:0007669"/>
    <property type="project" value="UniProtKB-KW"/>
</dbReference>
<evidence type="ECO:0000313" key="14">
    <source>
        <dbReference type="Proteomes" id="UP000237682"/>
    </source>
</evidence>
<dbReference type="GO" id="GO:0016301">
    <property type="term" value="F:kinase activity"/>
    <property type="evidence" value="ECO:0007669"/>
    <property type="project" value="UniProtKB-KW"/>
</dbReference>
<comment type="caution">
    <text evidence="13">The sequence shown here is derived from an EMBL/GenBank/DDBJ whole genome shotgun (WGS) entry which is preliminary data.</text>
</comment>
<name>A0A2S9Q8Z2_9HYPH</name>
<dbReference type="Pfam" id="PF10129">
    <property type="entry name" value="OpgC_C"/>
    <property type="match status" value="1"/>
</dbReference>
<feature type="transmembrane region" description="Helical" evidence="11">
    <location>
        <begin position="359"/>
        <end position="379"/>
    </location>
</feature>
<keyword evidence="3" id="KW-0808">Transferase</keyword>
<feature type="transmembrane region" description="Helical" evidence="11">
    <location>
        <begin position="91"/>
        <end position="113"/>
    </location>
</feature>
<keyword evidence="6" id="KW-0418">Kinase</keyword>
<keyword evidence="2" id="KW-0597">Phosphoprotein</keyword>
<evidence type="ECO:0000256" key="4">
    <source>
        <dbReference type="ARBA" id="ARBA00022692"/>
    </source>
</evidence>
<dbReference type="InterPro" id="IPR014550">
    <property type="entry name" value="UCP028704_OpgC"/>
</dbReference>
<sequence>MDNQFSLLRLARPMRPYLLTALLFVPCYFLQSYLGWHSYSYFVFLPAVVLAEVLFGFGIGLFAILLTATIVTFLFIQPFYTLWLAPAQLPALALFALTAILIFGACEAVRLLIDYVTDRRQNPPKPVAASPAVKPNQRAVSVDMWRGFVLCTIFINHMPGNLFEVITSRNFGLSDSAEAFVFMSGVAMALAYGRKFNAGKEADVSLALGKRAVKLYGVHVLMTLAGIAIFAAGALHWRMPDLMAIHGRDLYVQDAGTFLLGTLSLGHQIGYFNILPLYIALIALVPALFYLARLHIGVMLAASALLYGLARYYGWNLPSWPVAGGWFFNPFTWQFMMAIGIAVGLLLQQGRLAISKPLFALGGLIVFAGAFVVTNGFGLSFGVREAVYGWLDLDKTNLGLGRLVHFLGMAGFIYGLGISPKLASLRVMQPLIMLGRHSLLVFFLLSLLAGAGQVVLMTGHDALWIQIALVCGGIAFLCAAAKFSEAEKAAGGPVMVRG</sequence>
<dbReference type="Pfam" id="PF13493">
    <property type="entry name" value="DUF4118"/>
    <property type="match status" value="1"/>
</dbReference>
<evidence type="ECO:0000256" key="1">
    <source>
        <dbReference type="ARBA" id="ARBA00004141"/>
    </source>
</evidence>
<dbReference type="Proteomes" id="UP000237682">
    <property type="component" value="Unassembled WGS sequence"/>
</dbReference>
<feature type="transmembrane region" description="Helical" evidence="11">
    <location>
        <begin position="16"/>
        <end position="33"/>
    </location>
</feature>
<dbReference type="GO" id="GO:0016020">
    <property type="term" value="C:membrane"/>
    <property type="evidence" value="ECO:0007669"/>
    <property type="project" value="UniProtKB-SubCell"/>
</dbReference>
<proteinExistence type="predicted"/>
<dbReference type="GO" id="GO:0005524">
    <property type="term" value="F:ATP binding"/>
    <property type="evidence" value="ECO:0007669"/>
    <property type="project" value="UniProtKB-KW"/>
</dbReference>
<evidence type="ECO:0000256" key="3">
    <source>
        <dbReference type="ARBA" id="ARBA00022679"/>
    </source>
</evidence>
<dbReference type="PANTHER" id="PTHR38592">
    <property type="entry name" value="BLL4819 PROTEIN"/>
    <property type="match status" value="1"/>
</dbReference>
<feature type="transmembrane region" description="Helical" evidence="11">
    <location>
        <begin position="399"/>
        <end position="418"/>
    </location>
</feature>
<feature type="transmembrane region" description="Helical" evidence="11">
    <location>
        <begin position="215"/>
        <end position="237"/>
    </location>
</feature>
<dbReference type="AlphaFoldDB" id="A0A2S9Q8Z2"/>
<dbReference type="EMBL" id="PUEJ01000007">
    <property type="protein sequence ID" value="PRH85828.1"/>
    <property type="molecule type" value="Genomic_DNA"/>
</dbReference>
<dbReference type="InterPro" id="IPR038318">
    <property type="entry name" value="KdpD_sf"/>
</dbReference>
<feature type="domain" description="Sensor protein KdpD transmembrane" evidence="12">
    <location>
        <begin position="18"/>
        <end position="110"/>
    </location>
</feature>
<evidence type="ECO:0000256" key="6">
    <source>
        <dbReference type="ARBA" id="ARBA00022777"/>
    </source>
</evidence>
<feature type="transmembrane region" description="Helical" evidence="11">
    <location>
        <begin position="296"/>
        <end position="314"/>
    </location>
</feature>
<dbReference type="InterPro" id="IPR025201">
    <property type="entry name" value="KdpD_TM"/>
</dbReference>
<dbReference type="PANTHER" id="PTHR38592:SF3">
    <property type="entry name" value="BLL4819 PROTEIN"/>
    <property type="match status" value="1"/>
</dbReference>
<feature type="transmembrane region" description="Helical" evidence="11">
    <location>
        <begin position="326"/>
        <end position="347"/>
    </location>
</feature>
<organism evidence="13 14">
    <name type="scientific">Labrys okinawensis</name>
    <dbReference type="NCBI Taxonomy" id="346911"/>
    <lineage>
        <taxon>Bacteria</taxon>
        <taxon>Pseudomonadati</taxon>
        <taxon>Pseudomonadota</taxon>
        <taxon>Alphaproteobacteria</taxon>
        <taxon>Hyphomicrobiales</taxon>
        <taxon>Xanthobacteraceae</taxon>
        <taxon>Labrys</taxon>
    </lineage>
</organism>
<reference evidence="13 14" key="1">
    <citation type="submission" date="2018-02" db="EMBL/GenBank/DDBJ databases">
        <title>Whole genome sequencing of endophytic bacterium.</title>
        <authorList>
            <person name="Eedara R."/>
            <person name="Podile A.R."/>
        </authorList>
    </citation>
    <scope>NUCLEOTIDE SEQUENCE [LARGE SCALE GENOMIC DNA]</scope>
    <source>
        <strain evidence="13 14">RP1T</strain>
    </source>
</reference>
<dbReference type="Gene3D" id="1.20.120.620">
    <property type="entry name" value="Backbone structure of the membrane domain of e. Coli histidine kinase receptor kdpd"/>
    <property type="match status" value="1"/>
</dbReference>
<feature type="transmembrane region" description="Helical" evidence="11">
    <location>
        <begin position="64"/>
        <end position="85"/>
    </location>
</feature>
<keyword evidence="10 11" id="KW-0472">Membrane</keyword>
<feature type="transmembrane region" description="Helical" evidence="11">
    <location>
        <begin position="269"/>
        <end position="289"/>
    </location>
</feature>
<evidence type="ECO:0000256" key="11">
    <source>
        <dbReference type="SAM" id="Phobius"/>
    </source>
</evidence>
<evidence type="ECO:0000256" key="9">
    <source>
        <dbReference type="ARBA" id="ARBA00023012"/>
    </source>
</evidence>
<keyword evidence="8 11" id="KW-1133">Transmembrane helix</keyword>
<evidence type="ECO:0000313" key="13">
    <source>
        <dbReference type="EMBL" id="PRH85828.1"/>
    </source>
</evidence>
<keyword evidence="4 11" id="KW-0812">Transmembrane</keyword>
<evidence type="ECO:0000256" key="7">
    <source>
        <dbReference type="ARBA" id="ARBA00022840"/>
    </source>
</evidence>